<dbReference type="EMBL" id="JALKFT010000024">
    <property type="protein sequence ID" value="MCK9878002.1"/>
    <property type="molecule type" value="Genomic_DNA"/>
</dbReference>
<dbReference type="Proteomes" id="UP001201873">
    <property type="component" value="Unassembled WGS sequence"/>
</dbReference>
<keyword evidence="4" id="KW-1185">Reference proteome</keyword>
<proteinExistence type="predicted"/>
<keyword evidence="2" id="KW-0812">Transmembrane</keyword>
<dbReference type="RefSeq" id="WP_248826151.1">
    <property type="nucleotide sequence ID" value="NZ_JALKFT010000024.1"/>
</dbReference>
<feature type="compositionally biased region" description="Low complexity" evidence="1">
    <location>
        <begin position="236"/>
        <end position="271"/>
    </location>
</feature>
<reference evidence="3 4" key="1">
    <citation type="submission" date="2022-04" db="EMBL/GenBank/DDBJ databases">
        <title>Genome diversity in the genus Frankia.</title>
        <authorList>
            <person name="Carlos-Shanley C."/>
            <person name="Hahn D."/>
        </authorList>
    </citation>
    <scope>NUCLEOTIDE SEQUENCE [LARGE SCALE GENOMIC DNA]</scope>
    <source>
        <strain evidence="3 4">Ag45/Mut15</strain>
    </source>
</reference>
<keyword evidence="2" id="KW-0472">Membrane</keyword>
<feature type="region of interest" description="Disordered" evidence="1">
    <location>
        <begin position="211"/>
        <end position="271"/>
    </location>
</feature>
<protein>
    <submittedName>
        <fullName evidence="3">DUF3105 domain-containing protein</fullName>
    </submittedName>
</protein>
<organism evidence="3 4">
    <name type="scientific">Frankia umida</name>
    <dbReference type="NCBI Taxonomy" id="573489"/>
    <lineage>
        <taxon>Bacteria</taxon>
        <taxon>Bacillati</taxon>
        <taxon>Actinomycetota</taxon>
        <taxon>Actinomycetes</taxon>
        <taxon>Frankiales</taxon>
        <taxon>Frankiaceae</taxon>
        <taxon>Frankia</taxon>
    </lineage>
</organism>
<evidence type="ECO:0000256" key="1">
    <source>
        <dbReference type="SAM" id="MobiDB-lite"/>
    </source>
</evidence>
<feature type="transmembrane region" description="Helical" evidence="2">
    <location>
        <begin position="28"/>
        <end position="51"/>
    </location>
</feature>
<gene>
    <name evidence="3" type="ORF">MXD59_19870</name>
</gene>
<comment type="caution">
    <text evidence="3">The sequence shown here is derived from an EMBL/GenBank/DDBJ whole genome shotgun (WGS) entry which is preliminary data.</text>
</comment>
<feature type="region of interest" description="Disordered" evidence="1">
    <location>
        <begin position="84"/>
        <end position="112"/>
    </location>
</feature>
<evidence type="ECO:0000313" key="3">
    <source>
        <dbReference type="EMBL" id="MCK9878002.1"/>
    </source>
</evidence>
<keyword evidence="2" id="KW-1133">Transmembrane helix</keyword>
<evidence type="ECO:0000313" key="4">
    <source>
        <dbReference type="Proteomes" id="UP001201873"/>
    </source>
</evidence>
<sequence length="271" mass="27881">MGKKSTERNARLEQLRREQKRKARQRALLIYGTTGVVVIALLVGIVIYSIADSNAKSKTHKVGYVAGGSSAAVAAGCTGTVNDASQGSSHVSTTVNYKVSPPSSGSHNPDPLPDGISFYNPASGIPTERAVHNLEHGFVVGWYDTSLPAAQVEKLRSLAKDAGPRFIGVPWTRGAFPDGKHFVLTGWDRTQRCTTVSADVIKQFVDKHANPSLDGATWDSPTAPESGAAGGTLDVSADGPLTAAAAGSAASGDAATSGAGTTTTAPTTPAP</sequence>
<accession>A0ABT0K2N8</accession>
<dbReference type="Pfam" id="PF11303">
    <property type="entry name" value="DUF3105"/>
    <property type="match status" value="1"/>
</dbReference>
<dbReference type="InterPro" id="IPR021454">
    <property type="entry name" value="DUF3105"/>
</dbReference>
<feature type="compositionally biased region" description="Polar residues" evidence="1">
    <location>
        <begin position="84"/>
        <end position="107"/>
    </location>
</feature>
<evidence type="ECO:0000256" key="2">
    <source>
        <dbReference type="SAM" id="Phobius"/>
    </source>
</evidence>
<name>A0ABT0K2N8_9ACTN</name>